<organism evidence="2 3">
    <name type="scientific">Pristionchus pacificus</name>
    <name type="common">Parasitic nematode worm</name>
    <dbReference type="NCBI Taxonomy" id="54126"/>
    <lineage>
        <taxon>Eukaryota</taxon>
        <taxon>Metazoa</taxon>
        <taxon>Ecdysozoa</taxon>
        <taxon>Nematoda</taxon>
        <taxon>Chromadorea</taxon>
        <taxon>Rhabditida</taxon>
        <taxon>Rhabditina</taxon>
        <taxon>Diplogasteromorpha</taxon>
        <taxon>Diplogasteroidea</taxon>
        <taxon>Neodiplogasteridae</taxon>
        <taxon>Pristionchus</taxon>
    </lineage>
</organism>
<evidence type="ECO:0000313" key="2">
    <source>
        <dbReference type="EnsemblMetazoa" id="PPA46488.1"/>
    </source>
</evidence>
<proteinExistence type="predicted"/>
<keyword evidence="1" id="KW-0732">Signal</keyword>
<dbReference type="EnsemblMetazoa" id="PPA46488.1">
    <property type="protein sequence ID" value="PPA46488.1"/>
    <property type="gene ID" value="WBGene00304267"/>
</dbReference>
<dbReference type="PANTHER" id="PTHR34721">
    <property type="entry name" value="PROTEIN CBG09734"/>
    <property type="match status" value="1"/>
</dbReference>
<feature type="signal peptide" evidence="1">
    <location>
        <begin position="1"/>
        <end position="19"/>
    </location>
</feature>
<keyword evidence="3" id="KW-1185">Reference proteome</keyword>
<evidence type="ECO:0000313" key="3">
    <source>
        <dbReference type="Proteomes" id="UP000005239"/>
    </source>
</evidence>
<feature type="chain" id="PRO_5035905780" description="Activin types I and II receptor domain-containing protein" evidence="1">
    <location>
        <begin position="20"/>
        <end position="134"/>
    </location>
</feature>
<dbReference type="OrthoDB" id="5855683at2759"/>
<reference evidence="2" key="2">
    <citation type="submission" date="2022-06" db="UniProtKB">
        <authorList>
            <consortium name="EnsemblMetazoa"/>
        </authorList>
    </citation>
    <scope>IDENTIFICATION</scope>
    <source>
        <strain evidence="2">PS312</strain>
    </source>
</reference>
<protein>
    <recommendedName>
        <fullName evidence="4">Activin types I and II receptor domain-containing protein</fullName>
    </recommendedName>
</protein>
<accession>A0A8R1V4K5</accession>
<dbReference type="PANTHER" id="PTHR34721:SF10">
    <property type="entry name" value="ACTIVIN TYPES I AND II RECEPTOR DOMAIN-CONTAINING PROTEIN-RELATED"/>
    <property type="match status" value="1"/>
</dbReference>
<dbReference type="AlphaFoldDB" id="A0A8R1V4K5"/>
<evidence type="ECO:0000256" key="1">
    <source>
        <dbReference type="SAM" id="SignalP"/>
    </source>
</evidence>
<reference evidence="3" key="1">
    <citation type="journal article" date="2008" name="Nat. Genet.">
        <title>The Pristionchus pacificus genome provides a unique perspective on nematode lifestyle and parasitism.</title>
        <authorList>
            <person name="Dieterich C."/>
            <person name="Clifton S.W."/>
            <person name="Schuster L.N."/>
            <person name="Chinwalla A."/>
            <person name="Delehaunty K."/>
            <person name="Dinkelacker I."/>
            <person name="Fulton L."/>
            <person name="Fulton R."/>
            <person name="Godfrey J."/>
            <person name="Minx P."/>
            <person name="Mitreva M."/>
            <person name="Roeseler W."/>
            <person name="Tian H."/>
            <person name="Witte H."/>
            <person name="Yang S.P."/>
            <person name="Wilson R.K."/>
            <person name="Sommer R.J."/>
        </authorList>
    </citation>
    <scope>NUCLEOTIDE SEQUENCE [LARGE SCALE GENOMIC DNA]</scope>
    <source>
        <strain evidence="3">PS312</strain>
    </source>
</reference>
<gene>
    <name evidence="2" type="primary">WBGene00304267</name>
</gene>
<name>A0A8R1V4K5_PRIPA</name>
<dbReference type="Proteomes" id="UP000005239">
    <property type="component" value="Unassembled WGS sequence"/>
</dbReference>
<evidence type="ECO:0008006" key="4">
    <source>
        <dbReference type="Google" id="ProtNLM"/>
    </source>
</evidence>
<sequence length="134" mass="15035">MMLPVFLSLFFSFLPSSDSLQCIINHEFTVDRTKDISMVKSTCYAAKYCIAVHYEDKNPMKKQGYSVGCDKTDCNDMHTQSGWEKQENGHICKKHRDYGTAGEICCCTKDFCNGVGTADMVLPAVAILLMWVIA</sequence>